<dbReference type="InterPro" id="IPR011701">
    <property type="entry name" value="MFS"/>
</dbReference>
<reference evidence="7" key="1">
    <citation type="journal article" date="2021" name="Nat. Commun.">
        <title>Genetic determinants of endophytism in the Arabidopsis root mycobiome.</title>
        <authorList>
            <person name="Mesny F."/>
            <person name="Miyauchi S."/>
            <person name="Thiergart T."/>
            <person name="Pickel B."/>
            <person name="Atanasova L."/>
            <person name="Karlsson M."/>
            <person name="Huettel B."/>
            <person name="Barry K.W."/>
            <person name="Haridas S."/>
            <person name="Chen C."/>
            <person name="Bauer D."/>
            <person name="Andreopoulos W."/>
            <person name="Pangilinan J."/>
            <person name="LaButti K."/>
            <person name="Riley R."/>
            <person name="Lipzen A."/>
            <person name="Clum A."/>
            <person name="Drula E."/>
            <person name="Henrissat B."/>
            <person name="Kohler A."/>
            <person name="Grigoriev I.V."/>
            <person name="Martin F.M."/>
            <person name="Hacquard S."/>
        </authorList>
    </citation>
    <scope>NUCLEOTIDE SEQUENCE</scope>
    <source>
        <strain evidence="7">MPI-CAGE-CH-0230</strain>
    </source>
</reference>
<evidence type="ECO:0000313" key="8">
    <source>
        <dbReference type="Proteomes" id="UP000756346"/>
    </source>
</evidence>
<feature type="transmembrane region" description="Helical" evidence="6">
    <location>
        <begin position="455"/>
        <end position="475"/>
    </location>
</feature>
<dbReference type="CDD" id="cd06174">
    <property type="entry name" value="MFS"/>
    <property type="match status" value="1"/>
</dbReference>
<dbReference type="InterPro" id="IPR036259">
    <property type="entry name" value="MFS_trans_sf"/>
</dbReference>
<dbReference type="GO" id="GO:0016020">
    <property type="term" value="C:membrane"/>
    <property type="evidence" value="ECO:0007669"/>
    <property type="project" value="UniProtKB-SubCell"/>
</dbReference>
<feature type="transmembrane region" description="Helical" evidence="6">
    <location>
        <begin position="420"/>
        <end position="443"/>
    </location>
</feature>
<dbReference type="Gene3D" id="1.20.1250.20">
    <property type="entry name" value="MFS general substrate transporter like domains"/>
    <property type="match status" value="1"/>
</dbReference>
<feature type="transmembrane region" description="Helical" evidence="6">
    <location>
        <begin position="22"/>
        <end position="41"/>
    </location>
</feature>
<gene>
    <name evidence="7" type="ORF">B0I36DRAFT_390130</name>
</gene>
<dbReference type="GO" id="GO:0022857">
    <property type="term" value="F:transmembrane transporter activity"/>
    <property type="evidence" value="ECO:0007669"/>
    <property type="project" value="InterPro"/>
</dbReference>
<keyword evidence="4 6" id="KW-0472">Membrane</keyword>
<proteinExistence type="predicted"/>
<dbReference type="GeneID" id="70190929"/>
<evidence type="ECO:0000256" key="6">
    <source>
        <dbReference type="SAM" id="Phobius"/>
    </source>
</evidence>
<evidence type="ECO:0000256" key="3">
    <source>
        <dbReference type="ARBA" id="ARBA00022989"/>
    </source>
</evidence>
<feature type="transmembrane region" description="Helical" evidence="6">
    <location>
        <begin position="123"/>
        <end position="145"/>
    </location>
</feature>
<name>A0A9P8YGH2_9PEZI</name>
<comment type="subcellular location">
    <subcellularLocation>
        <location evidence="1">Membrane</location>
        <topology evidence="1">Multi-pass membrane protein</topology>
    </subcellularLocation>
</comment>
<feature type="transmembrane region" description="Helical" evidence="6">
    <location>
        <begin position="362"/>
        <end position="388"/>
    </location>
</feature>
<dbReference type="PANTHER" id="PTHR23507">
    <property type="entry name" value="ZGC:174356"/>
    <property type="match status" value="1"/>
</dbReference>
<protein>
    <submittedName>
        <fullName evidence="7">Major facilitator superfamily domain-containing protein</fullName>
    </submittedName>
</protein>
<evidence type="ECO:0000256" key="4">
    <source>
        <dbReference type="ARBA" id="ARBA00023136"/>
    </source>
</evidence>
<evidence type="ECO:0000256" key="2">
    <source>
        <dbReference type="ARBA" id="ARBA00022692"/>
    </source>
</evidence>
<evidence type="ECO:0000313" key="7">
    <source>
        <dbReference type="EMBL" id="KAH7039562.1"/>
    </source>
</evidence>
<dbReference type="SUPFAM" id="SSF103473">
    <property type="entry name" value="MFS general substrate transporter"/>
    <property type="match status" value="1"/>
</dbReference>
<keyword evidence="8" id="KW-1185">Reference proteome</keyword>
<evidence type="ECO:0000256" key="1">
    <source>
        <dbReference type="ARBA" id="ARBA00004141"/>
    </source>
</evidence>
<dbReference type="AlphaFoldDB" id="A0A9P8YGH2"/>
<accession>A0A9P8YGH2</accession>
<dbReference type="PANTHER" id="PTHR23507:SF1">
    <property type="entry name" value="FI18259P1-RELATED"/>
    <property type="match status" value="1"/>
</dbReference>
<dbReference type="Pfam" id="PF07690">
    <property type="entry name" value="MFS_1"/>
    <property type="match status" value="1"/>
</dbReference>
<feature type="transmembrane region" description="Helical" evidence="6">
    <location>
        <begin position="313"/>
        <end position="341"/>
    </location>
</feature>
<dbReference type="EMBL" id="JAGTJQ010000001">
    <property type="protein sequence ID" value="KAH7039562.1"/>
    <property type="molecule type" value="Genomic_DNA"/>
</dbReference>
<dbReference type="Proteomes" id="UP000756346">
    <property type="component" value="Unassembled WGS sequence"/>
</dbReference>
<comment type="caution">
    <text evidence="7">The sequence shown here is derived from an EMBL/GenBank/DDBJ whole genome shotgun (WGS) entry which is preliminary data.</text>
</comment>
<dbReference type="RefSeq" id="XP_046017617.1">
    <property type="nucleotide sequence ID" value="XM_046161383.1"/>
</dbReference>
<feature type="region of interest" description="Disordered" evidence="5">
    <location>
        <begin position="228"/>
        <end position="258"/>
    </location>
</feature>
<sequence>MAIAWLPDEPDCTDVPKSRCDWHWFSVVALVIVTAIVSDIGEDLYGAPRLRVFESAICKRYYAEHNPRLIDPDGSVPERYCKIDPVQDRLAELLGWLYFSNSVPAILLPIPYGYLADKYGRRWILVGVVEAPIGLVCLSSLFFLLGGGPTTGTTLLTTIVADVVPSELRATVFFYRFCTDLVADLTVPPVTAYLMSVNIWIPLLGGVLFQGIAALMTAMIPETLPYRPSPSLSTTDPRSPFERQPATSNRSESSERATVYRSFRTPMQETAASFSFVTGHSAIRGLVLTFLISKVGSQSTNVLYQYVSKRYGWALSQAGLLLSVRAAVNIALFIAILPALAKYLLRRMDASAKDFLIAKGSIVLLVAGCFGLFLAASAAGMIISLVLFTMGTGFAPTVRSLVTSLVENLEDNSSSDVGRLYALISTMEGIGTMLAAPGMAVAFRVGISLGEKWMGLPFGLAAVLFGVVAGVVFRLKL</sequence>
<dbReference type="OrthoDB" id="194139at2759"/>
<keyword evidence="2 6" id="KW-0812">Transmembrane</keyword>
<organism evidence="7 8">
    <name type="scientific">Microdochium trichocladiopsis</name>
    <dbReference type="NCBI Taxonomy" id="1682393"/>
    <lineage>
        <taxon>Eukaryota</taxon>
        <taxon>Fungi</taxon>
        <taxon>Dikarya</taxon>
        <taxon>Ascomycota</taxon>
        <taxon>Pezizomycotina</taxon>
        <taxon>Sordariomycetes</taxon>
        <taxon>Xylariomycetidae</taxon>
        <taxon>Xylariales</taxon>
        <taxon>Microdochiaceae</taxon>
        <taxon>Microdochium</taxon>
    </lineage>
</organism>
<keyword evidence="3 6" id="KW-1133">Transmembrane helix</keyword>
<evidence type="ECO:0000256" key="5">
    <source>
        <dbReference type="SAM" id="MobiDB-lite"/>
    </source>
</evidence>